<dbReference type="Proteomes" id="UP001054945">
    <property type="component" value="Unassembled WGS sequence"/>
</dbReference>
<gene>
    <name evidence="1" type="ORF">CEXT_362721</name>
</gene>
<comment type="caution">
    <text evidence="1">The sequence shown here is derived from an EMBL/GenBank/DDBJ whole genome shotgun (WGS) entry which is preliminary data.</text>
</comment>
<name>A0AAV4PPP8_CAEEX</name>
<reference evidence="1 2" key="1">
    <citation type="submission" date="2021-06" db="EMBL/GenBank/DDBJ databases">
        <title>Caerostris extrusa draft genome.</title>
        <authorList>
            <person name="Kono N."/>
            <person name="Arakawa K."/>
        </authorList>
    </citation>
    <scope>NUCLEOTIDE SEQUENCE [LARGE SCALE GENOMIC DNA]</scope>
</reference>
<protein>
    <submittedName>
        <fullName evidence="1">Uncharacterized protein</fullName>
    </submittedName>
</protein>
<keyword evidence="2" id="KW-1185">Reference proteome</keyword>
<evidence type="ECO:0000313" key="2">
    <source>
        <dbReference type="Proteomes" id="UP001054945"/>
    </source>
</evidence>
<organism evidence="1 2">
    <name type="scientific">Caerostris extrusa</name>
    <name type="common">Bark spider</name>
    <name type="synonym">Caerostris bankana</name>
    <dbReference type="NCBI Taxonomy" id="172846"/>
    <lineage>
        <taxon>Eukaryota</taxon>
        <taxon>Metazoa</taxon>
        <taxon>Ecdysozoa</taxon>
        <taxon>Arthropoda</taxon>
        <taxon>Chelicerata</taxon>
        <taxon>Arachnida</taxon>
        <taxon>Araneae</taxon>
        <taxon>Araneomorphae</taxon>
        <taxon>Entelegynae</taxon>
        <taxon>Araneoidea</taxon>
        <taxon>Araneidae</taxon>
        <taxon>Caerostris</taxon>
    </lineage>
</organism>
<accession>A0AAV4PPP8</accession>
<dbReference type="AlphaFoldDB" id="A0AAV4PPP8"/>
<dbReference type="EMBL" id="BPLR01004888">
    <property type="protein sequence ID" value="GIX98303.1"/>
    <property type="molecule type" value="Genomic_DNA"/>
</dbReference>
<evidence type="ECO:0000313" key="1">
    <source>
        <dbReference type="EMBL" id="GIX98303.1"/>
    </source>
</evidence>
<proteinExistence type="predicted"/>
<sequence length="135" mass="15714">MEQCFSGENLKTLRARFIEVNEFDGPTAPCQGVITLYYWLRGVIRKKGYNPQHLKTAYYIAKTTQLFFPRVERDVATCQRACMRVDSESFQTVQAIEMARLLENWSRLEVRAVVRLLWANNVSASDSQSNRESLW</sequence>